<dbReference type="EMBL" id="LXQA010225527">
    <property type="protein sequence ID" value="MCI35652.1"/>
    <property type="molecule type" value="Genomic_DNA"/>
</dbReference>
<keyword evidence="2" id="KW-1185">Reference proteome</keyword>
<feature type="non-terminal residue" evidence="1">
    <location>
        <position position="1"/>
    </location>
</feature>
<dbReference type="Gene3D" id="3.40.50.2000">
    <property type="entry name" value="Glycogen Phosphorylase B"/>
    <property type="match status" value="1"/>
</dbReference>
<sequence length="46" mass="5177">VLNDSSRRSYGALFNSFHSLEGDYEKHYKNAFGTKCWSLGPVSSYG</sequence>
<dbReference type="GO" id="GO:0016757">
    <property type="term" value="F:glycosyltransferase activity"/>
    <property type="evidence" value="ECO:0007669"/>
    <property type="project" value="UniProtKB-KW"/>
</dbReference>
<name>A0A392RHP7_9FABA</name>
<proteinExistence type="predicted"/>
<evidence type="ECO:0000313" key="1">
    <source>
        <dbReference type="EMBL" id="MCI35652.1"/>
    </source>
</evidence>
<evidence type="ECO:0000313" key="2">
    <source>
        <dbReference type="Proteomes" id="UP000265520"/>
    </source>
</evidence>
<accession>A0A392RHP7</accession>
<comment type="caution">
    <text evidence="1">The sequence shown here is derived from an EMBL/GenBank/DDBJ whole genome shotgun (WGS) entry which is preliminary data.</text>
</comment>
<organism evidence="1 2">
    <name type="scientific">Trifolium medium</name>
    <dbReference type="NCBI Taxonomy" id="97028"/>
    <lineage>
        <taxon>Eukaryota</taxon>
        <taxon>Viridiplantae</taxon>
        <taxon>Streptophyta</taxon>
        <taxon>Embryophyta</taxon>
        <taxon>Tracheophyta</taxon>
        <taxon>Spermatophyta</taxon>
        <taxon>Magnoliopsida</taxon>
        <taxon>eudicotyledons</taxon>
        <taxon>Gunneridae</taxon>
        <taxon>Pentapetalae</taxon>
        <taxon>rosids</taxon>
        <taxon>fabids</taxon>
        <taxon>Fabales</taxon>
        <taxon>Fabaceae</taxon>
        <taxon>Papilionoideae</taxon>
        <taxon>50 kb inversion clade</taxon>
        <taxon>NPAAA clade</taxon>
        <taxon>Hologalegina</taxon>
        <taxon>IRL clade</taxon>
        <taxon>Trifolieae</taxon>
        <taxon>Trifolium</taxon>
    </lineage>
</organism>
<dbReference type="Proteomes" id="UP000265520">
    <property type="component" value="Unassembled WGS sequence"/>
</dbReference>
<protein>
    <submittedName>
        <fullName evidence="1">Soyasapogenol B glucuronide galactosyltransferase-like</fullName>
    </submittedName>
</protein>
<reference evidence="1 2" key="1">
    <citation type="journal article" date="2018" name="Front. Plant Sci.">
        <title>Red Clover (Trifolium pratense) and Zigzag Clover (T. medium) - A Picture of Genomic Similarities and Differences.</title>
        <authorList>
            <person name="Dluhosova J."/>
            <person name="Istvanek J."/>
            <person name="Nedelnik J."/>
            <person name="Repkova J."/>
        </authorList>
    </citation>
    <scope>NUCLEOTIDE SEQUENCE [LARGE SCALE GENOMIC DNA]</scope>
    <source>
        <strain evidence="2">cv. 10/8</strain>
        <tissue evidence="1">Leaf</tissue>
    </source>
</reference>
<keyword evidence="1" id="KW-0328">Glycosyltransferase</keyword>
<dbReference type="AlphaFoldDB" id="A0A392RHP7"/>
<keyword evidence="1" id="KW-0808">Transferase</keyword>